<proteinExistence type="predicted"/>
<reference evidence="1 2" key="1">
    <citation type="submission" date="2018-05" db="EMBL/GenBank/DDBJ databases">
        <title>Genomic Encyclopedia of Type Strains, Phase IV (KMG-IV): sequencing the most valuable type-strain genomes for metagenomic binning, comparative biology and taxonomic classification.</title>
        <authorList>
            <person name="Goeker M."/>
        </authorList>
    </citation>
    <scope>NUCLEOTIDE SEQUENCE [LARGE SCALE GENOMIC DNA]</scope>
    <source>
        <strain evidence="1 2">JC118</strain>
    </source>
</reference>
<comment type="caution">
    <text evidence="1">The sequence shown here is derived from an EMBL/GenBank/DDBJ whole genome shotgun (WGS) entry which is preliminary data.</text>
</comment>
<sequence length="322" mass="37056">MTNIHYLPFINNSEAITWRQNLEQAFMRDHKNDYDRLNAARADSTDIVMLNNTKKELQCKWFVKLNEEIYKKLDAKLAGIPNDETVIAAMPEFFWRNINDNQKHTDPHEIINYGKSFSYEVKQIWPDSKPEDEYSFQKLTTRYPNLILFAGTVWWKKDDLIRNSIPIFANGQYIGQWPKTNLSSIDGLGGPIIDYPDFNKIDKSAIHWQPQNVNDADKLPSPEITFNGLRIGLDICLDFIVDGSCSRDLLPTKPDIHLLIAGGMPISNENEAYINAEKLFLRCDAIEYHINASYQNISQNEALKTVSAPVNEELFARVDLII</sequence>
<gene>
    <name evidence="1" type="ORF">DES51_12042</name>
</gene>
<protein>
    <recommendedName>
        <fullName evidence="3">CN hydrolase domain-containing protein</fullName>
    </recommendedName>
</protein>
<dbReference type="RefSeq" id="WP_022938487.1">
    <property type="nucleotide sequence ID" value="NZ_CABKRQ010000005.1"/>
</dbReference>
<keyword evidence="2" id="KW-1185">Reference proteome</keyword>
<dbReference type="Proteomes" id="UP000247612">
    <property type="component" value="Unassembled WGS sequence"/>
</dbReference>
<dbReference type="STRING" id="1034346.GCA_000313565_02184"/>
<evidence type="ECO:0000313" key="2">
    <source>
        <dbReference type="Proteomes" id="UP000247612"/>
    </source>
</evidence>
<dbReference type="OrthoDB" id="3035668at2"/>
<organism evidence="1 2">
    <name type="scientific">Dielma fastidiosa</name>
    <dbReference type="NCBI Taxonomy" id="1034346"/>
    <lineage>
        <taxon>Bacteria</taxon>
        <taxon>Bacillati</taxon>
        <taxon>Bacillota</taxon>
        <taxon>Erysipelotrichia</taxon>
        <taxon>Erysipelotrichales</taxon>
        <taxon>Erysipelotrichaceae</taxon>
        <taxon>Dielma</taxon>
    </lineage>
</organism>
<name>A0A318KD35_9FIRM</name>
<accession>A0A318KD35</accession>
<evidence type="ECO:0008006" key="3">
    <source>
        <dbReference type="Google" id="ProtNLM"/>
    </source>
</evidence>
<dbReference type="AlphaFoldDB" id="A0A318KD35"/>
<evidence type="ECO:0000313" key="1">
    <source>
        <dbReference type="EMBL" id="PXX75139.1"/>
    </source>
</evidence>
<dbReference type="EMBL" id="QJKH01000020">
    <property type="protein sequence ID" value="PXX75139.1"/>
    <property type="molecule type" value="Genomic_DNA"/>
</dbReference>